<dbReference type="Pfam" id="PF00575">
    <property type="entry name" value="S1"/>
    <property type="match status" value="1"/>
</dbReference>
<dbReference type="InterPro" id="IPR012162">
    <property type="entry name" value="PNPase"/>
</dbReference>
<feature type="binding site" evidence="8">
    <location>
        <position position="511"/>
    </location>
    <ligand>
        <name>Mg(2+)</name>
        <dbReference type="ChEBI" id="CHEBI:18420"/>
    </ligand>
</feature>
<evidence type="ECO:0000313" key="11">
    <source>
        <dbReference type="Proteomes" id="UP000037386"/>
    </source>
</evidence>
<comment type="cofactor">
    <cofactor evidence="8">
        <name>Mg(2+)</name>
        <dbReference type="ChEBI" id="CHEBI:18420"/>
    </cofactor>
</comment>
<dbReference type="CDD" id="cd11364">
    <property type="entry name" value="RNase_PH_PNPase_2"/>
    <property type="match status" value="1"/>
</dbReference>
<dbReference type="SUPFAM" id="SSF55666">
    <property type="entry name" value="Ribonuclease PH domain 2-like"/>
    <property type="match status" value="2"/>
</dbReference>
<keyword evidence="4 8" id="KW-0548">Nucleotidyltransferase</keyword>
<dbReference type="GO" id="GO:0005829">
    <property type="term" value="C:cytosol"/>
    <property type="evidence" value="ECO:0007669"/>
    <property type="project" value="UniProtKB-ARBA"/>
</dbReference>
<dbReference type="InterPro" id="IPR020568">
    <property type="entry name" value="Ribosomal_Su5_D2-typ_SF"/>
</dbReference>
<dbReference type="SUPFAM" id="SSF54211">
    <property type="entry name" value="Ribosomal protein S5 domain 2-like"/>
    <property type="match status" value="2"/>
</dbReference>
<protein>
    <recommendedName>
        <fullName evidence="8">Polyribonucleotide nucleotidyltransferase</fullName>
        <ecNumber evidence="8">2.7.7.8</ecNumber>
    </recommendedName>
    <alternativeName>
        <fullName evidence="8">Polynucleotide phosphorylase</fullName>
        <shortName evidence="8">PNPase</shortName>
    </alternativeName>
</protein>
<dbReference type="SUPFAM" id="SSF50249">
    <property type="entry name" value="Nucleic acid-binding proteins"/>
    <property type="match status" value="1"/>
</dbReference>
<evidence type="ECO:0000256" key="4">
    <source>
        <dbReference type="ARBA" id="ARBA00022695"/>
    </source>
</evidence>
<dbReference type="PROSITE" id="PS50126">
    <property type="entry name" value="S1"/>
    <property type="match status" value="1"/>
</dbReference>
<dbReference type="Pfam" id="PF00013">
    <property type="entry name" value="KH_1"/>
    <property type="match status" value="1"/>
</dbReference>
<feature type="binding site" evidence="8">
    <location>
        <position position="505"/>
    </location>
    <ligand>
        <name>Mg(2+)</name>
        <dbReference type="ChEBI" id="CHEBI:18420"/>
    </ligand>
</feature>
<dbReference type="SUPFAM" id="SSF54791">
    <property type="entry name" value="Eukaryotic type KH-domain (KH-domain type I)"/>
    <property type="match status" value="1"/>
</dbReference>
<dbReference type="NCBIfam" id="TIGR03591">
    <property type="entry name" value="polynuc_phos"/>
    <property type="match status" value="1"/>
</dbReference>
<dbReference type="PROSITE" id="PS50084">
    <property type="entry name" value="KH_TYPE_1"/>
    <property type="match status" value="1"/>
</dbReference>
<dbReference type="GO" id="GO:0003723">
    <property type="term" value="F:RNA binding"/>
    <property type="evidence" value="ECO:0007669"/>
    <property type="project" value="UniProtKB-UniRule"/>
</dbReference>
<dbReference type="InterPro" id="IPR003029">
    <property type="entry name" value="S1_domain"/>
</dbReference>
<accession>A0A0M1N0S0</accession>
<comment type="similarity">
    <text evidence="1 8">Belongs to the polyribonucleotide nucleotidyltransferase family.</text>
</comment>
<dbReference type="Gene3D" id="3.30.1370.10">
    <property type="entry name" value="K Homology domain, type 1"/>
    <property type="match status" value="1"/>
</dbReference>
<dbReference type="FunFam" id="3.30.1370.10:FF:000001">
    <property type="entry name" value="Polyribonucleotide nucleotidyltransferase"/>
    <property type="match status" value="1"/>
</dbReference>
<dbReference type="AlphaFoldDB" id="A0A0M1N0S0"/>
<dbReference type="InterPro" id="IPR027408">
    <property type="entry name" value="PNPase/RNase_PH_dom_sf"/>
</dbReference>
<evidence type="ECO:0000256" key="7">
    <source>
        <dbReference type="ARBA" id="ARBA00022884"/>
    </source>
</evidence>
<keyword evidence="5 8" id="KW-0479">Metal-binding</keyword>
<dbReference type="FunFam" id="3.30.230.70:FF:000002">
    <property type="entry name" value="Polyribonucleotide nucleotidyltransferase"/>
    <property type="match status" value="1"/>
</dbReference>
<evidence type="ECO:0000256" key="1">
    <source>
        <dbReference type="ARBA" id="ARBA00007404"/>
    </source>
</evidence>
<dbReference type="Pfam" id="PF01138">
    <property type="entry name" value="RNase_PH"/>
    <property type="match status" value="2"/>
</dbReference>
<sequence>MTQQVFETTFENNSLTVEINKFAKQANGSVMVRYKDTVILSVAVSSTQDTTLNYFPLMVIYQEKLYSAGKIPGSFTKREGRSTDFEVLNSRLIDRALRPLFDKNVKNEIQIINTVLSSDHNCNNENFALFGSSLALLVSDIPFVEAVSAVSIGKIKGEMVINPNLKQKEMSDFLLTLSGTQDSLNMIEAVAKETPEEELLEVMLFGHEVIKKMCAFQEEIRQQIGKEKIALDIPETNAVLFQEIDEKYRSAIIAILQENNQQKKQKNVLSQNLQLLKDEIMAEYKQKNFFKTVEEIAVLDLEQQKKYLTEIEAIFDTLLTQEIRKMIIHEKKRTDGREIDEIRTIENQVGLLPRTHGSAVFTRGETQSLAVVTLGSLSEGKTIDDLTEDAKKRFMLHYNFPAFSVGSVGRYMSPSRREIGHGMLAEKALLHVLPSEEEFPYSIRVVSEILESNGSSSQATICSSSMALMDAGVPLKSAVAGIAMGLFYDNQDEYVILSDIQGLEDQKGDMDFKVAGTAKGITALQMDIKIESISLDILKTALEKARLGRLHILNKMNDTITKSRKELSPYALKIKVINIHTSKIRDVIGTGGKIISQIIENNDNVKIDIEQDGRVFIMHQDLEVVERTSHYILNLVKDIEVGQIFEGAVAKILMDKKTGHSFGAIIQLLPGVEGFLHISKLSDKRVDKVEDVVNIGQMVTVKCININEKGKIDLSLKKKH</sequence>
<dbReference type="InterPro" id="IPR012340">
    <property type="entry name" value="NA-bd_OB-fold"/>
</dbReference>
<dbReference type="PIRSF" id="PIRSF005499">
    <property type="entry name" value="PNPase"/>
    <property type="match status" value="1"/>
</dbReference>
<dbReference type="InterPro" id="IPR004088">
    <property type="entry name" value="KH_dom_type_1"/>
</dbReference>
<dbReference type="CDD" id="cd02393">
    <property type="entry name" value="KH-I_PNPase"/>
    <property type="match status" value="1"/>
</dbReference>
<dbReference type="EC" id="2.7.7.8" evidence="8"/>
<evidence type="ECO:0000256" key="5">
    <source>
        <dbReference type="ARBA" id="ARBA00022723"/>
    </source>
</evidence>
<dbReference type="InterPro" id="IPR004087">
    <property type="entry name" value="KH_dom"/>
</dbReference>
<keyword evidence="7 8" id="KW-0694">RNA-binding</keyword>
<keyword evidence="6 8" id="KW-0460">Magnesium</keyword>
<dbReference type="Proteomes" id="UP000037386">
    <property type="component" value="Unassembled WGS sequence"/>
</dbReference>
<dbReference type="SMART" id="SM00322">
    <property type="entry name" value="KH"/>
    <property type="match status" value="1"/>
</dbReference>
<dbReference type="FunFam" id="3.30.230.70:FF:000001">
    <property type="entry name" value="Polyribonucleotide nucleotidyltransferase"/>
    <property type="match status" value="1"/>
</dbReference>
<dbReference type="RefSeq" id="WP_053521296.1">
    <property type="nucleotide sequence ID" value="NZ_LHCF01000001.1"/>
</dbReference>
<name>A0A0M1N0S0_9MOLU</name>
<evidence type="ECO:0000259" key="9">
    <source>
        <dbReference type="PROSITE" id="PS50126"/>
    </source>
</evidence>
<reference evidence="11" key="1">
    <citation type="submission" date="2015-05" db="EMBL/GenBank/DDBJ databases">
        <title>Draft genome sequence of 'Candidatus Phytoplasma Pruni' strain CX, a plant pathogenic bacterium.</title>
        <authorList>
            <person name="Lee I.-M."/>
            <person name="Bottner-Parker K.D."/>
            <person name="Shao J."/>
            <person name="Gundersen-Rindal D.E."/>
            <person name="Zhao Y."/>
            <person name="Davis R.E."/>
        </authorList>
    </citation>
    <scope>NUCLEOTIDE SEQUENCE [LARGE SCALE GENOMIC DNA]</scope>
    <source>
        <strain evidence="11">CX</strain>
    </source>
</reference>
<dbReference type="InterPro" id="IPR001247">
    <property type="entry name" value="ExoRNase_PH_dom1"/>
</dbReference>
<dbReference type="GO" id="GO:0000175">
    <property type="term" value="F:3'-5'-RNA exonuclease activity"/>
    <property type="evidence" value="ECO:0007669"/>
    <property type="project" value="TreeGrafter"/>
</dbReference>
<evidence type="ECO:0000256" key="8">
    <source>
        <dbReference type="HAMAP-Rule" id="MF_01595"/>
    </source>
</evidence>
<organism evidence="10 11">
    <name type="scientific">Candidatus Phytoplasma pruni</name>
    <dbReference type="NCBI Taxonomy" id="479893"/>
    <lineage>
        <taxon>Bacteria</taxon>
        <taxon>Bacillati</taxon>
        <taxon>Mycoplasmatota</taxon>
        <taxon>Mollicutes</taxon>
        <taxon>Acholeplasmatales</taxon>
        <taxon>Acholeplasmataceae</taxon>
        <taxon>Candidatus Phytoplasma</taxon>
        <taxon>16SrIII (X-disease group)</taxon>
    </lineage>
</organism>
<dbReference type="GO" id="GO:0000287">
    <property type="term" value="F:magnesium ion binding"/>
    <property type="evidence" value="ECO:0007669"/>
    <property type="project" value="UniProtKB-UniRule"/>
</dbReference>
<comment type="subcellular location">
    <subcellularLocation>
        <location evidence="8">Cytoplasm</location>
    </subcellularLocation>
</comment>
<dbReference type="STRING" id="479893.CPX_001319"/>
<keyword evidence="3 8" id="KW-0808">Transferase</keyword>
<dbReference type="NCBIfam" id="NF008805">
    <property type="entry name" value="PRK11824.1"/>
    <property type="match status" value="1"/>
</dbReference>
<dbReference type="Pfam" id="PF03725">
    <property type="entry name" value="RNase_PH_C"/>
    <property type="match status" value="1"/>
</dbReference>
<dbReference type="PANTHER" id="PTHR11252">
    <property type="entry name" value="POLYRIBONUCLEOTIDE NUCLEOTIDYLTRANSFERASE"/>
    <property type="match status" value="1"/>
</dbReference>
<dbReference type="GO" id="GO:0006402">
    <property type="term" value="P:mRNA catabolic process"/>
    <property type="evidence" value="ECO:0007669"/>
    <property type="project" value="UniProtKB-UniRule"/>
</dbReference>
<dbReference type="InterPro" id="IPR036612">
    <property type="entry name" value="KH_dom_type_1_sf"/>
</dbReference>
<keyword evidence="2 8" id="KW-0963">Cytoplasm</keyword>
<feature type="domain" description="S1 motif" evidence="9">
    <location>
        <begin position="642"/>
        <end position="717"/>
    </location>
</feature>
<comment type="caution">
    <text evidence="10">The sequence shown here is derived from an EMBL/GenBank/DDBJ whole genome shotgun (WGS) entry which is preliminary data.</text>
</comment>
<dbReference type="Gene3D" id="3.30.230.70">
    <property type="entry name" value="GHMP Kinase, N-terminal domain"/>
    <property type="match status" value="2"/>
</dbReference>
<dbReference type="Gene3D" id="2.40.50.140">
    <property type="entry name" value="Nucleic acid-binding proteins"/>
    <property type="match status" value="1"/>
</dbReference>
<gene>
    <name evidence="8 10" type="primary">pnp</name>
    <name evidence="10" type="ORF">CPX_001319</name>
</gene>
<evidence type="ECO:0000256" key="2">
    <source>
        <dbReference type="ARBA" id="ARBA00022490"/>
    </source>
</evidence>
<dbReference type="InterPro" id="IPR036345">
    <property type="entry name" value="ExoRNase_PH_dom2_sf"/>
</dbReference>
<dbReference type="SMART" id="SM00316">
    <property type="entry name" value="S1"/>
    <property type="match status" value="1"/>
</dbReference>
<dbReference type="HAMAP" id="MF_01595">
    <property type="entry name" value="PNPase"/>
    <property type="match status" value="1"/>
</dbReference>
<dbReference type="PATRIC" id="fig|479893.3.peg.98"/>
<proteinExistence type="inferred from homology"/>
<comment type="catalytic activity">
    <reaction evidence="8">
        <text>RNA(n+1) + phosphate = RNA(n) + a ribonucleoside 5'-diphosphate</text>
        <dbReference type="Rhea" id="RHEA:22096"/>
        <dbReference type="Rhea" id="RHEA-COMP:14527"/>
        <dbReference type="Rhea" id="RHEA-COMP:17342"/>
        <dbReference type="ChEBI" id="CHEBI:43474"/>
        <dbReference type="ChEBI" id="CHEBI:57930"/>
        <dbReference type="ChEBI" id="CHEBI:140395"/>
        <dbReference type="EC" id="2.7.7.8"/>
    </reaction>
</comment>
<dbReference type="InterPro" id="IPR015847">
    <property type="entry name" value="ExoRNase_PH_dom2"/>
</dbReference>
<dbReference type="EMBL" id="LHCF01000001">
    <property type="protein sequence ID" value="KOR75757.1"/>
    <property type="molecule type" value="Genomic_DNA"/>
</dbReference>
<dbReference type="OrthoDB" id="9804305at2"/>
<dbReference type="GO" id="GO:0004654">
    <property type="term" value="F:polyribonucleotide nucleotidyltransferase activity"/>
    <property type="evidence" value="ECO:0007669"/>
    <property type="project" value="UniProtKB-UniRule"/>
</dbReference>
<evidence type="ECO:0000313" key="10">
    <source>
        <dbReference type="EMBL" id="KOR75757.1"/>
    </source>
</evidence>
<evidence type="ECO:0000256" key="3">
    <source>
        <dbReference type="ARBA" id="ARBA00022679"/>
    </source>
</evidence>
<evidence type="ECO:0000256" key="6">
    <source>
        <dbReference type="ARBA" id="ARBA00022842"/>
    </source>
</evidence>
<dbReference type="PANTHER" id="PTHR11252:SF0">
    <property type="entry name" value="POLYRIBONUCLEOTIDE NUCLEOTIDYLTRANSFERASE 1, MITOCHONDRIAL"/>
    <property type="match status" value="1"/>
</dbReference>
<comment type="function">
    <text evidence="8">Involved in mRNA degradation. Catalyzes the phosphorolysis of single-stranded polyribonucleotides processively in the 3'- to 5'-direction.</text>
</comment>